<gene>
    <name evidence="10" type="ORF">ACFOEB_10975</name>
</gene>
<evidence type="ECO:0000256" key="5">
    <source>
        <dbReference type="ARBA" id="ARBA00022989"/>
    </source>
</evidence>
<evidence type="ECO:0000259" key="9">
    <source>
        <dbReference type="Pfam" id="PF02470"/>
    </source>
</evidence>
<dbReference type="EMBL" id="JBHRTL010000006">
    <property type="protein sequence ID" value="MFC3155723.1"/>
    <property type="molecule type" value="Genomic_DNA"/>
</dbReference>
<evidence type="ECO:0000256" key="1">
    <source>
        <dbReference type="ARBA" id="ARBA00004533"/>
    </source>
</evidence>
<evidence type="ECO:0000256" key="4">
    <source>
        <dbReference type="ARBA" id="ARBA00022692"/>
    </source>
</evidence>
<dbReference type="PANTHER" id="PTHR30462">
    <property type="entry name" value="INTERMEMBRANE TRANSPORT PROTEIN PQIB-RELATED"/>
    <property type="match status" value="1"/>
</dbReference>
<keyword evidence="11" id="KW-1185">Reference proteome</keyword>
<sequence>MTDKHGIADAVPGASVHRKRGISAIWLLPLLAVVLGGWLAYKHFTEAGVNIVVVFTTGEGVEAGKTEVRYKGIKIGTVSELNVQPNLESVAAQVTLSKQVEPALREDTRFWLVKPELSLGGVQGLDTLVSGNYIAMRPGVSNRTQYVFNALEDPPPPEPASGDLQIQLTAPDVGSLHTGSPIHYRKLRVGEIVDYSLSEDRNRVIFQAQIKAEYADLVNDRSRFWNTSGISISGDLNSIELNTDSLASVILGGLSFDTRAGLDAGDAAQNDDLFRIFPNFAEANTGHEIEIEFPSAEGIKANHTEIRYKGISAGKIIKLEMKSDYSGVVATASINPLADVLLNESTQFWMATPSISLSKISGLSTLLTGTHIEMDFSQEPGTEQYHFVALAESPAPRQDKPGLYITLASTGLEGITRSSEIYYRNVSIGTVIDYHLNDDHTQVLMDVHIPPKFAPLITREARFYQNSGIDVKANLSGVSIQTESLASVLRGGIGLLLPEGASNAAKADANSQFTLHPSLQEASKRGPSIAIAFADGQDLSAGADIRYLGVKVGVIERIELNHPEPGVTAHVSLKPGMEAFATKGSVFWRVKPDISLKGISNLGTLVFGQYLAVEPGAGAAQYDFVGRESPPEQYLSENGLTVTLEAPSLASIKAGRSVFYREIPVGTVTGFELDESARHVNIYLHIDPRYAPLVKTNSVFWNATGINFDFGWLSGATLKTGSVQSVLAGGIAFATPNAPGEDIDDGAIFTLHEAAEQQWQDWSPEIPLTRSSVKTKRTAEKNDSAR</sequence>
<feature type="domain" description="Mce/MlaD" evidence="9">
    <location>
        <begin position="526"/>
        <end position="616"/>
    </location>
</feature>
<dbReference type="PANTHER" id="PTHR30462:SF0">
    <property type="entry name" value="INTERMEMBRANE TRANSPORT PROTEIN YEBT"/>
    <property type="match status" value="1"/>
</dbReference>
<dbReference type="InterPro" id="IPR051800">
    <property type="entry name" value="PqiA-PqiB_transport"/>
</dbReference>
<evidence type="ECO:0000256" key="2">
    <source>
        <dbReference type="ARBA" id="ARBA00022475"/>
    </source>
</evidence>
<evidence type="ECO:0000256" key="3">
    <source>
        <dbReference type="ARBA" id="ARBA00022519"/>
    </source>
</evidence>
<keyword evidence="6 8" id="KW-0472">Membrane</keyword>
<feature type="domain" description="Mce/MlaD" evidence="9">
    <location>
        <begin position="639"/>
        <end position="699"/>
    </location>
</feature>
<comment type="subcellular location">
    <subcellularLocation>
        <location evidence="1">Cell inner membrane</location>
    </subcellularLocation>
</comment>
<comment type="caution">
    <text evidence="10">The sequence shown here is derived from an EMBL/GenBank/DDBJ whole genome shotgun (WGS) entry which is preliminary data.</text>
</comment>
<keyword evidence="5 8" id="KW-1133">Transmembrane helix</keyword>
<feature type="domain" description="Mce/MlaD" evidence="9">
    <location>
        <begin position="402"/>
        <end position="471"/>
    </location>
</feature>
<organism evidence="10 11">
    <name type="scientific">Gilvimarinus japonicus</name>
    <dbReference type="NCBI Taxonomy" id="1796469"/>
    <lineage>
        <taxon>Bacteria</taxon>
        <taxon>Pseudomonadati</taxon>
        <taxon>Pseudomonadota</taxon>
        <taxon>Gammaproteobacteria</taxon>
        <taxon>Cellvibrionales</taxon>
        <taxon>Cellvibrionaceae</taxon>
        <taxon>Gilvimarinus</taxon>
    </lineage>
</organism>
<keyword evidence="2" id="KW-1003">Cell membrane</keyword>
<name>A0ABV7HSE9_9GAMM</name>
<evidence type="ECO:0000256" key="7">
    <source>
        <dbReference type="SAM" id="MobiDB-lite"/>
    </source>
</evidence>
<feature type="region of interest" description="Disordered" evidence="7">
    <location>
        <begin position="765"/>
        <end position="786"/>
    </location>
</feature>
<accession>A0ABV7HSE9</accession>
<proteinExistence type="predicted"/>
<feature type="domain" description="Mce/MlaD" evidence="9">
    <location>
        <begin position="48"/>
        <end position="139"/>
    </location>
</feature>
<feature type="compositionally biased region" description="Basic and acidic residues" evidence="7">
    <location>
        <begin position="777"/>
        <end position="786"/>
    </location>
</feature>
<protein>
    <submittedName>
        <fullName evidence="10">MlaD family protein</fullName>
    </submittedName>
</protein>
<feature type="domain" description="Mce/MlaD" evidence="9">
    <location>
        <begin position="286"/>
        <end position="375"/>
    </location>
</feature>
<keyword evidence="3" id="KW-0997">Cell inner membrane</keyword>
<dbReference type="Pfam" id="PF02470">
    <property type="entry name" value="MlaD"/>
    <property type="match status" value="6"/>
</dbReference>
<evidence type="ECO:0000313" key="11">
    <source>
        <dbReference type="Proteomes" id="UP001595548"/>
    </source>
</evidence>
<keyword evidence="4 8" id="KW-0812">Transmembrane</keyword>
<feature type="transmembrane region" description="Helical" evidence="8">
    <location>
        <begin position="21"/>
        <end position="41"/>
    </location>
</feature>
<reference evidence="11" key="1">
    <citation type="journal article" date="2019" name="Int. J. Syst. Evol. Microbiol.">
        <title>The Global Catalogue of Microorganisms (GCM) 10K type strain sequencing project: providing services to taxonomists for standard genome sequencing and annotation.</title>
        <authorList>
            <consortium name="The Broad Institute Genomics Platform"/>
            <consortium name="The Broad Institute Genome Sequencing Center for Infectious Disease"/>
            <person name="Wu L."/>
            <person name="Ma J."/>
        </authorList>
    </citation>
    <scope>NUCLEOTIDE SEQUENCE [LARGE SCALE GENOMIC DNA]</scope>
    <source>
        <strain evidence="11">KCTC 52141</strain>
    </source>
</reference>
<evidence type="ECO:0000313" key="10">
    <source>
        <dbReference type="EMBL" id="MFC3155723.1"/>
    </source>
</evidence>
<feature type="domain" description="Mce/MlaD" evidence="9">
    <location>
        <begin position="165"/>
        <end position="223"/>
    </location>
</feature>
<dbReference type="RefSeq" id="WP_382416586.1">
    <property type="nucleotide sequence ID" value="NZ_AP031500.1"/>
</dbReference>
<dbReference type="Proteomes" id="UP001595548">
    <property type="component" value="Unassembled WGS sequence"/>
</dbReference>
<evidence type="ECO:0000256" key="8">
    <source>
        <dbReference type="SAM" id="Phobius"/>
    </source>
</evidence>
<dbReference type="InterPro" id="IPR003399">
    <property type="entry name" value="Mce/MlaD"/>
</dbReference>
<evidence type="ECO:0000256" key="6">
    <source>
        <dbReference type="ARBA" id="ARBA00023136"/>
    </source>
</evidence>